<gene>
    <name evidence="5" type="ORF">DFR57_103104</name>
</gene>
<dbReference type="PANTHER" id="PTHR21599">
    <property type="entry name" value="GLYCERATE KINASE"/>
    <property type="match status" value="1"/>
</dbReference>
<protein>
    <submittedName>
        <fullName evidence="5">Glycerate kinase</fullName>
    </submittedName>
</protein>
<dbReference type="PANTHER" id="PTHR21599:SF0">
    <property type="entry name" value="GLYCERATE KINASE"/>
    <property type="match status" value="1"/>
</dbReference>
<evidence type="ECO:0000256" key="4">
    <source>
        <dbReference type="PIRNR" id="PIRNR006078"/>
    </source>
</evidence>
<dbReference type="InterPro" id="IPR036129">
    <property type="entry name" value="Glycerate_kinase_sf"/>
</dbReference>
<organism evidence="5 6">
    <name type="scientific">Saliterribacillus persicus</name>
    <dbReference type="NCBI Taxonomy" id="930114"/>
    <lineage>
        <taxon>Bacteria</taxon>
        <taxon>Bacillati</taxon>
        <taxon>Bacillota</taxon>
        <taxon>Bacilli</taxon>
        <taxon>Bacillales</taxon>
        <taxon>Bacillaceae</taxon>
        <taxon>Saliterribacillus</taxon>
    </lineage>
</organism>
<dbReference type="PIRSF" id="PIRSF006078">
    <property type="entry name" value="GlxK"/>
    <property type="match status" value="1"/>
</dbReference>
<dbReference type="NCBIfam" id="TIGR00045">
    <property type="entry name" value="glycerate kinase"/>
    <property type="match status" value="1"/>
</dbReference>
<evidence type="ECO:0000313" key="5">
    <source>
        <dbReference type="EMBL" id="RCW74808.1"/>
    </source>
</evidence>
<keyword evidence="3 4" id="KW-0418">Kinase</keyword>
<accession>A0A368Y645</accession>
<evidence type="ECO:0000313" key="6">
    <source>
        <dbReference type="Proteomes" id="UP000252585"/>
    </source>
</evidence>
<dbReference type="InterPro" id="IPR004381">
    <property type="entry name" value="Glycerate_kinase"/>
</dbReference>
<evidence type="ECO:0000256" key="3">
    <source>
        <dbReference type="ARBA" id="ARBA00022777"/>
    </source>
</evidence>
<dbReference type="Pfam" id="PF02595">
    <property type="entry name" value="Gly_kinase"/>
    <property type="match status" value="1"/>
</dbReference>
<dbReference type="Gene3D" id="3.90.1510.10">
    <property type="entry name" value="Glycerate kinase, domain 2"/>
    <property type="match status" value="1"/>
</dbReference>
<sequence length="373" mass="39321">MNILLAPDSFKGSLSSMEAAKIMREAIKEICNDEVTIKPMADGGEGTIEAILSATEGKEIQLTCSGPLGNSIQSSYAIIDGNTAIIETALLAGLTQVPNEKRNPEYTTTYGIGEAILDGLERGCTSFIIGLGGSATNDGGLGMLQALGLRAWDEDGNTLTGFGSDLKNIHKISTEHLDPRLDEISIKVACDVDNPLCGPNGASYIYGPQKGGTAEQVEFLDKALDNFGSLLEKDRNLSLKTIPGAGAAGGLGFALLALGGELVSGAQLIAQATLLEETLKKSDLVITGEGQSDQQTLFGKAPGYIADLANKHDIPILLISGSLGDDSDKLREKFNGCFSIVNKPLSLEACMEHSSELLAKQTKQIITLIHSFY</sequence>
<dbReference type="OrthoDB" id="9774290at2"/>
<dbReference type="AlphaFoldDB" id="A0A368Y645"/>
<dbReference type="Gene3D" id="3.40.50.10350">
    <property type="entry name" value="Glycerate kinase, domain 1"/>
    <property type="match status" value="1"/>
</dbReference>
<dbReference type="RefSeq" id="WP_114351924.1">
    <property type="nucleotide sequence ID" value="NZ_QPJJ01000003.1"/>
</dbReference>
<comment type="similarity">
    <text evidence="1 4">Belongs to the glycerate kinase type-1 family.</text>
</comment>
<dbReference type="InterPro" id="IPR018193">
    <property type="entry name" value="Glyc_kinase_flavodox-like_fold"/>
</dbReference>
<dbReference type="EMBL" id="QPJJ01000003">
    <property type="protein sequence ID" value="RCW74808.1"/>
    <property type="molecule type" value="Genomic_DNA"/>
</dbReference>
<name>A0A368Y645_9BACI</name>
<evidence type="ECO:0000256" key="2">
    <source>
        <dbReference type="ARBA" id="ARBA00022679"/>
    </source>
</evidence>
<proteinExistence type="inferred from homology"/>
<dbReference type="InterPro" id="IPR018197">
    <property type="entry name" value="Glycerate_kinase_RE-like"/>
</dbReference>
<reference evidence="5 6" key="1">
    <citation type="submission" date="2018-07" db="EMBL/GenBank/DDBJ databases">
        <title>Genomic Encyclopedia of Type Strains, Phase IV (KMG-IV): sequencing the most valuable type-strain genomes for metagenomic binning, comparative biology and taxonomic classification.</title>
        <authorList>
            <person name="Goeker M."/>
        </authorList>
    </citation>
    <scope>NUCLEOTIDE SEQUENCE [LARGE SCALE GENOMIC DNA]</scope>
    <source>
        <strain evidence="5 6">DSM 27696</strain>
    </source>
</reference>
<dbReference type="GO" id="GO:0008887">
    <property type="term" value="F:glycerate kinase activity"/>
    <property type="evidence" value="ECO:0007669"/>
    <property type="project" value="UniProtKB-UniRule"/>
</dbReference>
<dbReference type="Proteomes" id="UP000252585">
    <property type="component" value="Unassembled WGS sequence"/>
</dbReference>
<keyword evidence="6" id="KW-1185">Reference proteome</keyword>
<dbReference type="GO" id="GO:0031388">
    <property type="term" value="P:organic acid phosphorylation"/>
    <property type="evidence" value="ECO:0007669"/>
    <property type="project" value="UniProtKB-UniRule"/>
</dbReference>
<dbReference type="SUPFAM" id="SSF110738">
    <property type="entry name" value="Glycerate kinase I"/>
    <property type="match status" value="1"/>
</dbReference>
<keyword evidence="2 4" id="KW-0808">Transferase</keyword>
<evidence type="ECO:0000256" key="1">
    <source>
        <dbReference type="ARBA" id="ARBA00006284"/>
    </source>
</evidence>
<comment type="caution">
    <text evidence="5">The sequence shown here is derived from an EMBL/GenBank/DDBJ whole genome shotgun (WGS) entry which is preliminary data.</text>
</comment>